<gene>
    <name evidence="9" type="ORF">ZOSMA_41G00900</name>
</gene>
<evidence type="ECO:0000256" key="4">
    <source>
        <dbReference type="ARBA" id="ARBA00022833"/>
    </source>
</evidence>
<dbReference type="InterPro" id="IPR019787">
    <property type="entry name" value="Znf_PHD-finger"/>
</dbReference>
<evidence type="ECO:0000256" key="7">
    <source>
        <dbReference type="SAM" id="MobiDB-lite"/>
    </source>
</evidence>
<dbReference type="InterPro" id="IPR056511">
    <property type="entry name" value="IDM1_C"/>
</dbReference>
<protein>
    <recommendedName>
        <fullName evidence="8">PHD-type domain-containing protein</fullName>
    </recommendedName>
</protein>
<dbReference type="EMBL" id="LFYR01001258">
    <property type="protein sequence ID" value="KMZ63246.1"/>
    <property type="molecule type" value="Genomic_DNA"/>
</dbReference>
<feature type="compositionally biased region" description="Polar residues" evidence="7">
    <location>
        <begin position="303"/>
        <end position="312"/>
    </location>
</feature>
<evidence type="ECO:0000313" key="10">
    <source>
        <dbReference type="Proteomes" id="UP000036987"/>
    </source>
</evidence>
<dbReference type="AlphaFoldDB" id="A0A0K9P2H3"/>
<dbReference type="GO" id="GO:0003682">
    <property type="term" value="F:chromatin binding"/>
    <property type="evidence" value="ECO:0000318"/>
    <property type="project" value="GO_Central"/>
</dbReference>
<keyword evidence="4" id="KW-0862">Zinc</keyword>
<evidence type="ECO:0000259" key="8">
    <source>
        <dbReference type="PROSITE" id="PS50016"/>
    </source>
</evidence>
<dbReference type="OMA" id="CENMFAK"/>
<dbReference type="Gene3D" id="3.30.40.10">
    <property type="entry name" value="Zinc/RING finger domain, C3HC4 (zinc finger)"/>
    <property type="match status" value="2"/>
</dbReference>
<name>A0A0K9P2H3_ZOSMR</name>
<reference evidence="10" key="1">
    <citation type="journal article" date="2016" name="Nature">
        <title>The genome of the seagrass Zostera marina reveals angiosperm adaptation to the sea.</title>
        <authorList>
            <person name="Olsen J.L."/>
            <person name="Rouze P."/>
            <person name="Verhelst B."/>
            <person name="Lin Y.-C."/>
            <person name="Bayer T."/>
            <person name="Collen J."/>
            <person name="Dattolo E."/>
            <person name="De Paoli E."/>
            <person name="Dittami S."/>
            <person name="Maumus F."/>
            <person name="Michel G."/>
            <person name="Kersting A."/>
            <person name="Lauritano C."/>
            <person name="Lohaus R."/>
            <person name="Toepel M."/>
            <person name="Tonon T."/>
            <person name="Vanneste K."/>
            <person name="Amirebrahimi M."/>
            <person name="Brakel J."/>
            <person name="Bostroem C."/>
            <person name="Chovatia M."/>
            <person name="Grimwood J."/>
            <person name="Jenkins J.W."/>
            <person name="Jueterbock A."/>
            <person name="Mraz A."/>
            <person name="Stam W.T."/>
            <person name="Tice H."/>
            <person name="Bornberg-Bauer E."/>
            <person name="Green P.J."/>
            <person name="Pearson G.A."/>
            <person name="Procaccini G."/>
            <person name="Duarte C.M."/>
            <person name="Schmutz J."/>
            <person name="Reusch T.B.H."/>
            <person name="Van de Peer Y."/>
        </authorList>
    </citation>
    <scope>NUCLEOTIDE SEQUENCE [LARGE SCALE GENOMIC DNA]</scope>
    <source>
        <strain evidence="10">cv. Finnish</strain>
    </source>
</reference>
<dbReference type="GO" id="GO:0005634">
    <property type="term" value="C:nucleus"/>
    <property type="evidence" value="ECO:0000318"/>
    <property type="project" value="GO_Central"/>
</dbReference>
<dbReference type="SUPFAM" id="SSF57903">
    <property type="entry name" value="FYVE/PHD zinc finger"/>
    <property type="match status" value="2"/>
</dbReference>
<dbReference type="Pfam" id="PF16135">
    <property type="entry name" value="TDBD"/>
    <property type="match status" value="2"/>
</dbReference>
<dbReference type="GO" id="GO:0042393">
    <property type="term" value="F:histone binding"/>
    <property type="evidence" value="ECO:0000318"/>
    <property type="project" value="GO_Central"/>
</dbReference>
<proteinExistence type="predicted"/>
<feature type="region of interest" description="Disordered" evidence="7">
    <location>
        <begin position="375"/>
        <end position="395"/>
    </location>
</feature>
<dbReference type="GO" id="GO:0045944">
    <property type="term" value="P:positive regulation of transcription by RNA polymerase II"/>
    <property type="evidence" value="ECO:0000318"/>
    <property type="project" value="GO_Central"/>
</dbReference>
<dbReference type="GO" id="GO:0000977">
    <property type="term" value="F:RNA polymerase II transcription regulatory region sequence-specific DNA binding"/>
    <property type="evidence" value="ECO:0000318"/>
    <property type="project" value="GO_Central"/>
</dbReference>
<evidence type="ECO:0000256" key="5">
    <source>
        <dbReference type="ARBA" id="ARBA00023242"/>
    </source>
</evidence>
<evidence type="ECO:0000313" key="9">
    <source>
        <dbReference type="EMBL" id="KMZ63246.1"/>
    </source>
</evidence>
<dbReference type="InterPro" id="IPR011011">
    <property type="entry name" value="Znf_FYVE_PHD"/>
</dbReference>
<keyword evidence="10" id="KW-1185">Reference proteome</keyword>
<feature type="region of interest" description="Disordered" evidence="7">
    <location>
        <begin position="283"/>
        <end position="342"/>
    </location>
</feature>
<comment type="subcellular location">
    <subcellularLocation>
        <location evidence="1">Nucleus</location>
    </subcellularLocation>
</comment>
<dbReference type="InterPro" id="IPR001965">
    <property type="entry name" value="Znf_PHD"/>
</dbReference>
<evidence type="ECO:0000256" key="2">
    <source>
        <dbReference type="ARBA" id="ARBA00022723"/>
    </source>
</evidence>
<sequence length="1059" mass="117053">MAKGGVVSSDPSITPTGHADQMFVLRSGVRSGLKREFAFALKAQAELSISPIGRTRSGKIQRSSSNDSFEVSTGKGVSCVEKKRKVSRLCLAESIDVKKKTTLTNGKVNMEFSGDKLVDMDVAVGSGVKKMNVYKRCIGSLTRHTGLRIRRGNVVLGVEALVKEKRSDTDAKLKESEVSNKSRPRITSENGFITPIPTKHHQTQSTSIEIRTVQNDEQSSAGIMEVATNDSLNSPCEKKRHVCILEMENIETQNYPVCSSGNIPPAFPNDQRDEEKPVPIAEISSVSLPDDRRDKEIPVQVPEVSSVSIPNDQQDEERSVPIPEISPNNKCDKNKPDSGPEIFSLGTTVNDDEQVKPGKPFRRFTRSVLKKTGKELTPSLDSNSNRFDGLRDGKNSIENVASGQLRKTPKKKMELKMSKKIALTKLPATVRDLFATGLLDGLTVKYIGSNKQKLGPLTGVIKDGGILCSCSSCKGKLVVSAYQFELHSGSTKKHPSDYIYFDNGKNIRDVLRVCTTAPLDMFESIIQSAISSVTHNKVSICQGCNESLCDSCTGKRTPIQNSSSIPHKSVWTEKSSLCSNFSDNSSKNVISQKKNGLGRVTTKDTWLHKLVFMDDTLLDGTEVAYYARGQRLLDGYIKGAGIFCRCCSTVVSPSQFEAHAGWAKRRKPYLNIYTSNGVSLHELSVSLSKGRKFTARENDTLCRMCSKGGDLILCDLCPRAFHKGCVGLSTTPKGGWYCPCCEAMHHRENYVAHNNNAIAAGRISGIDPIEQIFKRCIRIVQSHDADASSCVLCRCHDFSKSGFGPRTVLLCDQCEKEFHIGCLKEHRMADLKELPKGKWFCCSGCIETHTVLQKSILSDSQPLPDMLLENIKRKHIEKGLDIESKFDVRCTLINGKIASPDSRLLLEKAVSIFHETFDPIRDLFTGKDLIPAMVYGDDMKEQDFGGMYCAILTVNSSVVSAGILRVFGCDVAELPLVATTMECQGFGYFQSLFSYMVMLLESMNVKNLVLPATEEAVAIWLNKFDFKKITMKQLEEYTKGARTMNFQATEILHKQLLQS</sequence>
<evidence type="ECO:0000256" key="1">
    <source>
        <dbReference type="ARBA" id="ARBA00004123"/>
    </source>
</evidence>
<dbReference type="InterPro" id="IPR019786">
    <property type="entry name" value="Zinc_finger_PHD-type_CS"/>
</dbReference>
<dbReference type="PROSITE" id="PS01359">
    <property type="entry name" value="ZF_PHD_1"/>
    <property type="match status" value="1"/>
</dbReference>
<feature type="domain" description="PHD-type" evidence="8">
    <location>
        <begin position="699"/>
        <end position="744"/>
    </location>
</feature>
<dbReference type="SMART" id="SM00249">
    <property type="entry name" value="PHD"/>
    <property type="match status" value="2"/>
</dbReference>
<accession>A0A0K9P2H3</accession>
<feature type="compositionally biased region" description="Polar residues" evidence="7">
    <location>
        <begin position="181"/>
        <end position="191"/>
    </location>
</feature>
<dbReference type="Proteomes" id="UP000036987">
    <property type="component" value="Unassembled WGS sequence"/>
</dbReference>
<organism evidence="9 10">
    <name type="scientific">Zostera marina</name>
    <name type="common">Eelgrass</name>
    <dbReference type="NCBI Taxonomy" id="29655"/>
    <lineage>
        <taxon>Eukaryota</taxon>
        <taxon>Viridiplantae</taxon>
        <taxon>Streptophyta</taxon>
        <taxon>Embryophyta</taxon>
        <taxon>Tracheophyta</taxon>
        <taxon>Spermatophyta</taxon>
        <taxon>Magnoliopsida</taxon>
        <taxon>Liliopsida</taxon>
        <taxon>Zosteraceae</taxon>
        <taxon>Zostera</taxon>
    </lineage>
</organism>
<evidence type="ECO:0000256" key="3">
    <source>
        <dbReference type="ARBA" id="ARBA00022771"/>
    </source>
</evidence>
<dbReference type="Pfam" id="PF23011">
    <property type="entry name" value="PHD-1st_NSD"/>
    <property type="match status" value="1"/>
</dbReference>
<dbReference type="PROSITE" id="PS50016">
    <property type="entry name" value="ZF_PHD_2"/>
    <property type="match status" value="1"/>
</dbReference>
<dbReference type="STRING" id="29655.A0A0K9P2H3"/>
<dbReference type="PANTHER" id="PTHR47025">
    <property type="entry name" value="AUTOIMMUNE REGULATOR"/>
    <property type="match status" value="1"/>
</dbReference>
<keyword evidence="3 6" id="KW-0863">Zinc-finger</keyword>
<keyword evidence="2" id="KW-0479">Metal-binding</keyword>
<dbReference type="OrthoDB" id="1903104at2759"/>
<evidence type="ECO:0000256" key="6">
    <source>
        <dbReference type="PROSITE-ProRule" id="PRU00146"/>
    </source>
</evidence>
<dbReference type="PANTHER" id="PTHR47025:SF2">
    <property type="entry name" value="AUTOIMMUNE REGULATOR"/>
    <property type="match status" value="1"/>
</dbReference>
<dbReference type="Pfam" id="PF23209">
    <property type="entry name" value="IDM1_C"/>
    <property type="match status" value="1"/>
</dbReference>
<dbReference type="InterPro" id="IPR032308">
    <property type="entry name" value="TDBD"/>
</dbReference>
<dbReference type="InterPro" id="IPR059153">
    <property type="entry name" value="NSD_PHD-1st"/>
</dbReference>
<keyword evidence="5" id="KW-0539">Nucleus</keyword>
<dbReference type="GO" id="GO:0008270">
    <property type="term" value="F:zinc ion binding"/>
    <property type="evidence" value="ECO:0007669"/>
    <property type="project" value="UniProtKB-KW"/>
</dbReference>
<dbReference type="InterPro" id="IPR013083">
    <property type="entry name" value="Znf_RING/FYVE/PHD"/>
</dbReference>
<dbReference type="CDD" id="cd15568">
    <property type="entry name" value="PHD5_NSD"/>
    <property type="match status" value="1"/>
</dbReference>
<comment type="caution">
    <text evidence="9">The sequence shown here is derived from an EMBL/GenBank/DDBJ whole genome shotgun (WGS) entry which is preliminary data.</text>
</comment>
<feature type="region of interest" description="Disordered" evidence="7">
    <location>
        <begin position="172"/>
        <end position="206"/>
    </location>
</feature>